<feature type="transmembrane region" description="Helical" evidence="10">
    <location>
        <begin position="50"/>
        <end position="69"/>
    </location>
</feature>
<dbReference type="Gene3D" id="1.10.287.4070">
    <property type="match status" value="1"/>
</dbReference>
<dbReference type="InterPro" id="IPR012974">
    <property type="entry name" value="NOP58/56_N"/>
</dbReference>
<evidence type="ECO:0000256" key="6">
    <source>
        <dbReference type="ARBA" id="ARBA00041388"/>
    </source>
</evidence>
<evidence type="ECO:0000256" key="10">
    <source>
        <dbReference type="SAM" id="Phobius"/>
    </source>
</evidence>
<feature type="transmembrane region" description="Helical" evidence="10">
    <location>
        <begin position="20"/>
        <end position="43"/>
    </location>
</feature>
<evidence type="ECO:0000256" key="5">
    <source>
        <dbReference type="ARBA" id="ARBA00040742"/>
    </source>
</evidence>
<dbReference type="PROSITE" id="PS51358">
    <property type="entry name" value="NOP"/>
    <property type="match status" value="1"/>
</dbReference>
<feature type="transmembrane region" description="Helical" evidence="10">
    <location>
        <begin position="89"/>
        <end position="116"/>
    </location>
</feature>
<dbReference type="FunFam" id="1.10.287.4070:FF:000002">
    <property type="entry name" value="Nucleolar protein 56"/>
    <property type="match status" value="1"/>
</dbReference>
<dbReference type="SMART" id="SM00931">
    <property type="entry name" value="NOSIC"/>
    <property type="match status" value="1"/>
</dbReference>
<dbReference type="InterPro" id="IPR045461">
    <property type="entry name" value="Wolframin_OB_fold"/>
</dbReference>
<dbReference type="Pfam" id="PF20053">
    <property type="entry name" value="WC-rich"/>
    <property type="match status" value="1"/>
</dbReference>
<feature type="compositionally biased region" description="Basic residues" evidence="9">
    <location>
        <begin position="965"/>
        <end position="977"/>
    </location>
</feature>
<dbReference type="PRINTS" id="PR02060">
    <property type="entry name" value="WOLFFAMILY"/>
</dbReference>
<dbReference type="InterPro" id="IPR026209">
    <property type="entry name" value="Wolframin_fam"/>
</dbReference>
<dbReference type="Pfam" id="PF19913">
    <property type="entry name" value="WCOB"/>
    <property type="match status" value="1"/>
</dbReference>
<reference evidence="12" key="1">
    <citation type="journal article" date="2020" name="J Insects Food Feed">
        <title>The yellow mealworm (Tenebrio molitor) genome: a resource for the emerging insects as food and feed industry.</title>
        <authorList>
            <person name="Eriksson T."/>
            <person name="Andere A."/>
            <person name="Kelstrup H."/>
            <person name="Emery V."/>
            <person name="Picard C."/>
        </authorList>
    </citation>
    <scope>NUCLEOTIDE SEQUENCE</scope>
    <source>
        <strain evidence="12">Stoneville</strain>
        <tissue evidence="12">Whole head</tissue>
    </source>
</reference>
<dbReference type="PANTHER" id="PTHR10894:SF0">
    <property type="entry name" value="NUCLEOLAR PROTEIN 56"/>
    <property type="match status" value="1"/>
</dbReference>
<dbReference type="GO" id="GO:0032040">
    <property type="term" value="C:small-subunit processome"/>
    <property type="evidence" value="ECO:0007669"/>
    <property type="project" value="InterPro"/>
</dbReference>
<dbReference type="PANTHER" id="PTHR10894">
    <property type="entry name" value="NUCLEOLAR PROTEIN 5 NUCLEOLAR PROTEIN NOP5 NOP58"/>
    <property type="match status" value="1"/>
</dbReference>
<dbReference type="InterPro" id="IPR036070">
    <property type="entry name" value="Nop_dom_sf"/>
</dbReference>
<dbReference type="AlphaFoldDB" id="A0A8J6HKP2"/>
<feature type="region of interest" description="Disordered" evidence="9">
    <location>
        <begin position="919"/>
        <end position="977"/>
    </location>
</feature>
<dbReference type="SUPFAM" id="SSF89124">
    <property type="entry name" value="Nop domain"/>
    <property type="match status" value="1"/>
</dbReference>
<feature type="transmembrane region" description="Helical" evidence="10">
    <location>
        <begin position="162"/>
        <end position="183"/>
    </location>
</feature>
<name>A0A8J6HKP2_TENMO</name>
<keyword evidence="13" id="KW-1185">Reference proteome</keyword>
<evidence type="ECO:0000313" key="13">
    <source>
        <dbReference type="Proteomes" id="UP000719412"/>
    </source>
</evidence>
<keyword evidence="10" id="KW-0812">Transmembrane</keyword>
<evidence type="ECO:0000256" key="7">
    <source>
        <dbReference type="ARBA" id="ARBA00053627"/>
    </source>
</evidence>
<comment type="subunit">
    <text evidence="8">Part of a large pre-ribosomal ribonucleoprotein (RNP) complex, that consists of at least 62 ribosomal proteins, 45 nonribosomal proteins and both pre-rRNA and mature rRNA species. Within this complex directly interacts with TCOF1 in an RNA-independent manner. Core component of box C/D small nucleolar ribonucleoprotein (snoRNP) particles; the core proteins SNU13, NOP56, NOP58 and FBL or FBLL1 assemble stepwise onto the snoRNA. Interacts with NOP1 and NOP58. Interacts with NUFIP1, RUVBL1 and RUVBL2; RUVBL1:RUVBL2 seem to bridge the association of NOP56 with NUFIP1. Part of the small subunit (SSU) processome, composed of more than 70 proteins and the RNA chaperone small nucleolar RNA (snoRNA) U3. Interacts with NOP2 and FBL.</text>
</comment>
<sequence length="977" mass="110033">MFFGALLVNLVVYPVIVDQWIPQSELMIISFCLTFATLLGFMYKRRGKTVFDLLVFFSFGINVLAKYPYETDPVVAQGWRFLDLKIPTFASYVIGNGIEFCINFRLLLYLCIPVLLVKIASRQNWKGTYQVLIPHCVTLGWLQICIISSQGATMFGLLRGSLALVGIVLFLPLVGLTSVILPAAALTKWIITSDFIFSVCAFVVLSALGLGLCWVCAQTRYNKITALVQILSTVVAIFTLVNSAYYKNEEHYFDNKLPEFLSWDVYQRFCHQPVWQEENIAIAQIKCAQLQNSHINWDGYINDVKVRSISNHFQMIVDQFPSSFRQYLYCFYGEETINDCSSFPQAVREECNSFYNAIKSVKSCSLQKYNSYTFEITTRVQSGIWSKSPEVTILVDDYFKNFTLSLKPNDHIWFKGRLFNNEGVGSDGILGGFKTHVHLDEMGCLACSNNKLTNIKKQTESKFNVETFMNALVLGFKFVLNVVLSPVSKLFVLFEHAAGYGVFKVEEFEEIGMLLPQLEAAIHDLARFNSVVQLVGFSPFKTAVTALENINAISEGILPEDLQHFLDITIPKSKKKNKISLGVGDPKLGAAITEALGIPCTHVGAVPEVIRGIRHHFHNLIKGFTAKSSGVAQLGLGHSYSRAKVKFNVHRVDNMIIQSIALLDQLDKDINTFSMRIREWYSYHFPELVKIVPENYTYARLTKFIKNRKDLTDESLADLEEITMDSGKAQAIIDASKSSMGMDISIVDLMNIEMFAGRVIALADYRTQLAEYLKSKMNDIAPNLAKLIGEQVGARLIAHAGSLTNLAKYPASTVQILGAEKALFRALKTRGNTPKYGLLFHSTFIGRAGTKNKGRISRYLANKCSIASRIDCFSEQPTHIFGEKLRQQVEDRLKFYENGDIPKKNIEVMKEAMEELEQETAQAKIEKKKKKKKQKLDESTLNDTLGENGVNQSNGGGEETEEPPKKKKKKNKKNKQE</sequence>
<dbReference type="Pfam" id="PF08156">
    <property type="entry name" value="NOP5NT"/>
    <property type="match status" value="1"/>
</dbReference>
<evidence type="ECO:0000256" key="4">
    <source>
        <dbReference type="ARBA" id="ARBA00023242"/>
    </source>
</evidence>
<protein>
    <recommendedName>
        <fullName evidence="5">Nucleolar protein 56</fullName>
    </recommendedName>
    <alternativeName>
        <fullName evidence="6">Nucleolar protein 5A</fullName>
    </alternativeName>
</protein>
<keyword evidence="4" id="KW-0539">Nucleus</keyword>
<reference evidence="12" key="2">
    <citation type="submission" date="2021-08" db="EMBL/GenBank/DDBJ databases">
        <authorList>
            <person name="Eriksson T."/>
        </authorList>
    </citation>
    <scope>NUCLEOTIDE SEQUENCE</scope>
    <source>
        <strain evidence="12">Stoneville</strain>
        <tissue evidence="12">Whole head</tissue>
    </source>
</reference>
<feature type="compositionally biased region" description="Polar residues" evidence="9">
    <location>
        <begin position="939"/>
        <end position="953"/>
    </location>
</feature>
<dbReference type="InterPro" id="IPR045400">
    <property type="entry name" value="Wolframin_Cys-rich"/>
</dbReference>
<evidence type="ECO:0000256" key="9">
    <source>
        <dbReference type="SAM" id="MobiDB-lite"/>
    </source>
</evidence>
<keyword evidence="10" id="KW-1133">Transmembrane helix</keyword>
<feature type="transmembrane region" description="Helical" evidence="10">
    <location>
        <begin position="195"/>
        <end position="217"/>
    </location>
</feature>
<feature type="transmembrane region" description="Helical" evidence="10">
    <location>
        <begin position="224"/>
        <end position="246"/>
    </location>
</feature>
<keyword evidence="3" id="KW-0690">Ribosome biogenesis</keyword>
<evidence type="ECO:0000313" key="12">
    <source>
        <dbReference type="EMBL" id="KAH0816122.1"/>
    </source>
</evidence>
<dbReference type="Gene3D" id="1.10.246.90">
    <property type="entry name" value="Nop domain"/>
    <property type="match status" value="1"/>
</dbReference>
<accession>A0A8J6HKP2</accession>
<comment type="subcellular location">
    <subcellularLocation>
        <location evidence="1">Nucleus</location>
        <location evidence="1">Nucleolus</location>
    </subcellularLocation>
</comment>
<dbReference type="InterPro" id="IPR042239">
    <property type="entry name" value="Nop_C"/>
</dbReference>
<comment type="similarity">
    <text evidence="2">Belongs to the NOP5/NOP56 family.</text>
</comment>
<keyword evidence="10" id="KW-0472">Membrane</keyword>
<dbReference type="GO" id="GO:0042254">
    <property type="term" value="P:ribosome biogenesis"/>
    <property type="evidence" value="ECO:0007669"/>
    <property type="project" value="UniProtKB-KW"/>
</dbReference>
<feature type="domain" description="Nop" evidence="11">
    <location>
        <begin position="780"/>
        <end position="898"/>
    </location>
</feature>
<gene>
    <name evidence="12" type="ORF">GEV33_006671</name>
</gene>
<dbReference type="InterPro" id="IPR002687">
    <property type="entry name" value="Nop_dom"/>
</dbReference>
<comment type="caution">
    <text evidence="12">The sequence shown here is derived from an EMBL/GenBank/DDBJ whole genome shotgun (WGS) entry which is preliminary data.</text>
</comment>
<dbReference type="Pfam" id="PF01798">
    <property type="entry name" value="Nop"/>
    <property type="match status" value="1"/>
</dbReference>
<evidence type="ECO:0000256" key="3">
    <source>
        <dbReference type="ARBA" id="ARBA00022517"/>
    </source>
</evidence>
<dbReference type="GO" id="GO:0030515">
    <property type="term" value="F:snoRNA binding"/>
    <property type="evidence" value="ECO:0007669"/>
    <property type="project" value="InterPro"/>
</dbReference>
<dbReference type="EMBL" id="JABDTM020022036">
    <property type="protein sequence ID" value="KAH0816122.1"/>
    <property type="molecule type" value="Genomic_DNA"/>
</dbReference>
<dbReference type="Proteomes" id="UP000719412">
    <property type="component" value="Unassembled WGS sequence"/>
</dbReference>
<dbReference type="InterPro" id="IPR045056">
    <property type="entry name" value="Nop56/Nop58"/>
</dbReference>
<evidence type="ECO:0000256" key="1">
    <source>
        <dbReference type="ARBA" id="ARBA00004604"/>
    </source>
</evidence>
<evidence type="ECO:0000256" key="8">
    <source>
        <dbReference type="ARBA" id="ARBA00064370"/>
    </source>
</evidence>
<dbReference type="GO" id="GO:0031428">
    <property type="term" value="C:box C/D methylation guide snoRNP complex"/>
    <property type="evidence" value="ECO:0007669"/>
    <property type="project" value="InterPro"/>
</dbReference>
<organism evidence="12 13">
    <name type="scientific">Tenebrio molitor</name>
    <name type="common">Yellow mealworm beetle</name>
    <dbReference type="NCBI Taxonomy" id="7067"/>
    <lineage>
        <taxon>Eukaryota</taxon>
        <taxon>Metazoa</taxon>
        <taxon>Ecdysozoa</taxon>
        <taxon>Arthropoda</taxon>
        <taxon>Hexapoda</taxon>
        <taxon>Insecta</taxon>
        <taxon>Pterygota</taxon>
        <taxon>Neoptera</taxon>
        <taxon>Endopterygota</taxon>
        <taxon>Coleoptera</taxon>
        <taxon>Polyphaga</taxon>
        <taxon>Cucujiformia</taxon>
        <taxon>Tenebrionidae</taxon>
        <taxon>Tenebrio</taxon>
    </lineage>
</organism>
<dbReference type="FunFam" id="1.10.246.90:FF:000001">
    <property type="entry name" value="Nucleolar protein 56"/>
    <property type="match status" value="1"/>
</dbReference>
<evidence type="ECO:0000259" key="11">
    <source>
        <dbReference type="PROSITE" id="PS51358"/>
    </source>
</evidence>
<evidence type="ECO:0000256" key="2">
    <source>
        <dbReference type="ARBA" id="ARBA00009211"/>
    </source>
</evidence>
<proteinExistence type="inferred from homology"/>
<dbReference type="InterPro" id="IPR012976">
    <property type="entry name" value="NOSIC"/>
</dbReference>
<comment type="function">
    <text evidence="7">Involved in the early to middle stages of 60S ribosomal subunit biogenesis. Required for the biogenesis of box C/D snoRNAs such U3, U8 and U14 snoRNAs. Part of the small subunit (SSU) processome, first precursor of the small eukaryotic ribosomal subunit. During the assembly of the SSU processome in the nucleolus, many ribosome biogenesis factors, an RNA chaperone and ribosomal proteins associate with the nascent pre-rRNA and work in concert to generate RNA folding, modifications, rearrangements and cleavage as well as targeted degradation of pre-ribosomal RNA by the RNA exosome. Core component of box C/D small nucleolar ribonucleoprotein (snoRNP) complexes that function in methylation of multiple sites on ribosomal RNAs (rRNAs) and messenger RNAs (mRNAs).</text>
</comment>